<dbReference type="AlphaFoldDB" id="A0A420ZAY4"/>
<sequence length="91" mass="10405">MFRKLTVGGIIVIFSSLLFAGPSMADYKPKLAQDVTKILQDFFRQEQGNRLTVYSMEALMSRINRSFGENIVVPQVPDKPKEKKDIEDVIR</sequence>
<dbReference type="EMBL" id="QMNG01000119">
    <property type="protein sequence ID" value="RLC35793.1"/>
    <property type="molecule type" value="Genomic_DNA"/>
</dbReference>
<protein>
    <submittedName>
        <fullName evidence="1">Uncharacterized protein</fullName>
    </submittedName>
</protein>
<feature type="non-terminal residue" evidence="1">
    <location>
        <position position="91"/>
    </location>
</feature>
<comment type="caution">
    <text evidence="1">The sequence shown here is derived from an EMBL/GenBank/DDBJ whole genome shotgun (WGS) entry which is preliminary data.</text>
</comment>
<evidence type="ECO:0000313" key="1">
    <source>
        <dbReference type="EMBL" id="RLC35793.1"/>
    </source>
</evidence>
<proteinExistence type="predicted"/>
<accession>A0A420ZAY4</accession>
<organism evidence="1 2">
    <name type="scientific">candidate division Kazan bacterium</name>
    <dbReference type="NCBI Taxonomy" id="2202143"/>
    <lineage>
        <taxon>Bacteria</taxon>
        <taxon>Bacteria division Kazan-3B-28</taxon>
    </lineage>
</organism>
<gene>
    <name evidence="1" type="ORF">DRH29_05750</name>
</gene>
<dbReference type="Proteomes" id="UP000281261">
    <property type="component" value="Unassembled WGS sequence"/>
</dbReference>
<evidence type="ECO:0000313" key="2">
    <source>
        <dbReference type="Proteomes" id="UP000281261"/>
    </source>
</evidence>
<name>A0A420ZAY4_UNCK3</name>
<reference evidence="1 2" key="1">
    <citation type="submission" date="2018-06" db="EMBL/GenBank/DDBJ databases">
        <title>Extensive metabolic versatility and redundancy in microbially diverse, dynamic hydrothermal sediments.</title>
        <authorList>
            <person name="Dombrowski N."/>
            <person name="Teske A."/>
            <person name="Baker B.J."/>
        </authorList>
    </citation>
    <scope>NUCLEOTIDE SEQUENCE [LARGE SCALE GENOMIC DNA]</scope>
    <source>
        <strain evidence="1">B79_G16</strain>
    </source>
</reference>